<organism evidence="1 2">
    <name type="scientific">Cronartium quercuum f. sp. fusiforme G11</name>
    <dbReference type="NCBI Taxonomy" id="708437"/>
    <lineage>
        <taxon>Eukaryota</taxon>
        <taxon>Fungi</taxon>
        <taxon>Dikarya</taxon>
        <taxon>Basidiomycota</taxon>
        <taxon>Pucciniomycotina</taxon>
        <taxon>Pucciniomycetes</taxon>
        <taxon>Pucciniales</taxon>
        <taxon>Coleosporiaceae</taxon>
        <taxon>Cronartium</taxon>
    </lineage>
</organism>
<sequence length="86" mass="9711">MYAIGPLKTSNLPPQFVNPMPPTKFVICTCSHCILNSLTNENQQVQNGTFVTNHTHQKHQATDFHQHSQEPILQAITNLNVEEDND</sequence>
<reference evidence="1" key="1">
    <citation type="submission" date="2013-11" db="EMBL/GenBank/DDBJ databases">
        <title>Genome sequence of the fusiform rust pathogen reveals effectors for host alternation and coevolution with pine.</title>
        <authorList>
            <consortium name="DOE Joint Genome Institute"/>
            <person name="Smith K."/>
            <person name="Pendleton A."/>
            <person name="Kubisiak T."/>
            <person name="Anderson C."/>
            <person name="Salamov A."/>
            <person name="Aerts A."/>
            <person name="Riley R."/>
            <person name="Clum A."/>
            <person name="Lindquist E."/>
            <person name="Ence D."/>
            <person name="Campbell M."/>
            <person name="Kronenberg Z."/>
            <person name="Feau N."/>
            <person name="Dhillon B."/>
            <person name="Hamelin R."/>
            <person name="Burleigh J."/>
            <person name="Smith J."/>
            <person name="Yandell M."/>
            <person name="Nelson C."/>
            <person name="Grigoriev I."/>
            <person name="Davis J."/>
        </authorList>
    </citation>
    <scope>NUCLEOTIDE SEQUENCE</scope>
    <source>
        <strain evidence="1">G11</strain>
    </source>
</reference>
<proteinExistence type="predicted"/>
<dbReference type="AlphaFoldDB" id="A0A9P6NCI5"/>
<accession>A0A9P6NCI5</accession>
<dbReference type="Proteomes" id="UP000886653">
    <property type="component" value="Unassembled WGS sequence"/>
</dbReference>
<dbReference type="EMBL" id="MU167393">
    <property type="protein sequence ID" value="KAG0141290.1"/>
    <property type="molecule type" value="Genomic_DNA"/>
</dbReference>
<gene>
    <name evidence="1" type="ORF">CROQUDRAFT_98970</name>
</gene>
<keyword evidence="2" id="KW-1185">Reference proteome</keyword>
<evidence type="ECO:0000313" key="1">
    <source>
        <dbReference type="EMBL" id="KAG0141290.1"/>
    </source>
</evidence>
<evidence type="ECO:0000313" key="2">
    <source>
        <dbReference type="Proteomes" id="UP000886653"/>
    </source>
</evidence>
<protein>
    <submittedName>
        <fullName evidence="1">Uncharacterized protein</fullName>
    </submittedName>
</protein>
<name>A0A9P6NCI5_9BASI</name>
<comment type="caution">
    <text evidence="1">The sequence shown here is derived from an EMBL/GenBank/DDBJ whole genome shotgun (WGS) entry which is preliminary data.</text>
</comment>